<feature type="binding site" evidence="19">
    <location>
        <begin position="33"/>
        <end position="35"/>
    </location>
    <ligand>
        <name>GTP</name>
        <dbReference type="ChEBI" id="CHEBI:37565"/>
    </ligand>
</feature>
<keyword evidence="21" id="KW-1185">Reference proteome</keyword>
<dbReference type="AlphaFoldDB" id="A0A285VXC3"/>
<evidence type="ECO:0000256" key="1">
    <source>
        <dbReference type="ARBA" id="ARBA00000312"/>
    </source>
</evidence>
<feature type="binding site" evidence="19">
    <location>
        <begin position="50"/>
        <end position="53"/>
    </location>
    <ligand>
        <name>GTP</name>
        <dbReference type="ChEBI" id="CHEBI:37565"/>
    </ligand>
</feature>
<evidence type="ECO:0000256" key="17">
    <source>
        <dbReference type="ARBA" id="ARBA00030571"/>
    </source>
</evidence>
<dbReference type="EC" id="2.7.7.62" evidence="9"/>
<evidence type="ECO:0000256" key="18">
    <source>
        <dbReference type="PIRSR" id="PIRSR006135-1"/>
    </source>
</evidence>
<evidence type="ECO:0000256" key="7">
    <source>
        <dbReference type="ARBA" id="ARBA00007490"/>
    </source>
</evidence>
<dbReference type="CDD" id="cd00544">
    <property type="entry name" value="CobU"/>
    <property type="match status" value="1"/>
</dbReference>
<comment type="catalytic activity">
    <reaction evidence="1">
        <text>adenosylcob(III)inamide + ATP = adenosylcob(III)inamide phosphate + ADP + H(+)</text>
        <dbReference type="Rhea" id="RHEA:15769"/>
        <dbReference type="ChEBI" id="CHEBI:2480"/>
        <dbReference type="ChEBI" id="CHEBI:15378"/>
        <dbReference type="ChEBI" id="CHEBI:30616"/>
        <dbReference type="ChEBI" id="CHEBI:58502"/>
        <dbReference type="ChEBI" id="CHEBI:456216"/>
        <dbReference type="EC" id="2.7.1.156"/>
    </reaction>
</comment>
<dbReference type="STRING" id="1122622.GCA_000421185_00365"/>
<dbReference type="RefSeq" id="WP_220388162.1">
    <property type="nucleotide sequence ID" value="NZ_OBQK01000018.1"/>
</dbReference>
<keyword evidence="10" id="KW-0169">Cobalamin biosynthesis</keyword>
<keyword evidence="20" id="KW-0548">Nucleotidyltransferase</keyword>
<comment type="similarity">
    <text evidence="7">Belongs to the CobU/CobP family.</text>
</comment>
<evidence type="ECO:0000256" key="16">
    <source>
        <dbReference type="ARBA" id="ARBA00029570"/>
    </source>
</evidence>
<evidence type="ECO:0000256" key="4">
    <source>
        <dbReference type="ARBA" id="ARBA00003889"/>
    </source>
</evidence>
<dbReference type="PANTHER" id="PTHR34848:SF1">
    <property type="entry name" value="BIFUNCTIONAL ADENOSYLCOBALAMIN BIOSYNTHESIS PROTEIN COBU"/>
    <property type="match status" value="1"/>
</dbReference>
<dbReference type="GO" id="GO:0009236">
    <property type="term" value="P:cobalamin biosynthetic process"/>
    <property type="evidence" value="ECO:0007669"/>
    <property type="project" value="UniProtKB-UniPathway"/>
</dbReference>
<evidence type="ECO:0000256" key="5">
    <source>
        <dbReference type="ARBA" id="ARBA00004692"/>
    </source>
</evidence>
<feature type="binding site" evidence="19">
    <location>
        <begin position="8"/>
        <end position="15"/>
    </location>
    <ligand>
        <name>GTP</name>
        <dbReference type="ChEBI" id="CHEBI:37565"/>
    </ligand>
</feature>
<evidence type="ECO:0000256" key="10">
    <source>
        <dbReference type="ARBA" id="ARBA00022573"/>
    </source>
</evidence>
<dbReference type="InterPro" id="IPR027417">
    <property type="entry name" value="P-loop_NTPase"/>
</dbReference>
<dbReference type="GO" id="GO:0005525">
    <property type="term" value="F:GTP binding"/>
    <property type="evidence" value="ECO:0007669"/>
    <property type="project" value="UniProtKB-KW"/>
</dbReference>
<evidence type="ECO:0000256" key="2">
    <source>
        <dbReference type="ARBA" id="ARBA00000711"/>
    </source>
</evidence>
<name>A0A285VXC3_9MICO</name>
<dbReference type="GO" id="GO:0005524">
    <property type="term" value="F:ATP binding"/>
    <property type="evidence" value="ECO:0007669"/>
    <property type="project" value="UniProtKB-KW"/>
</dbReference>
<dbReference type="PIRSF" id="PIRSF006135">
    <property type="entry name" value="CobU"/>
    <property type="match status" value="1"/>
</dbReference>
<dbReference type="PANTHER" id="PTHR34848">
    <property type="match status" value="1"/>
</dbReference>
<dbReference type="UniPathway" id="UPA00148">
    <property type="reaction ID" value="UER00236"/>
</dbReference>
<evidence type="ECO:0000256" key="13">
    <source>
        <dbReference type="ARBA" id="ARBA00022777"/>
    </source>
</evidence>
<feature type="binding site" evidence="19">
    <location>
        <position position="61"/>
    </location>
    <ligand>
        <name>GTP</name>
        <dbReference type="ChEBI" id="CHEBI:37565"/>
    </ligand>
</feature>
<comment type="catalytic activity">
    <reaction evidence="2">
        <text>adenosylcob(III)inamide phosphate + GTP + H(+) = adenosylcob(III)inamide-GDP + diphosphate</text>
        <dbReference type="Rhea" id="RHEA:22712"/>
        <dbReference type="ChEBI" id="CHEBI:15378"/>
        <dbReference type="ChEBI" id="CHEBI:33019"/>
        <dbReference type="ChEBI" id="CHEBI:37565"/>
        <dbReference type="ChEBI" id="CHEBI:58502"/>
        <dbReference type="ChEBI" id="CHEBI:60487"/>
        <dbReference type="EC" id="2.7.7.62"/>
    </reaction>
</comment>
<dbReference type="SUPFAM" id="SSF52540">
    <property type="entry name" value="P-loop containing nucleoside triphosphate hydrolases"/>
    <property type="match status" value="1"/>
</dbReference>
<evidence type="ECO:0000313" key="20">
    <source>
        <dbReference type="EMBL" id="SOC57906.1"/>
    </source>
</evidence>
<dbReference type="GO" id="GO:0043752">
    <property type="term" value="F:adenosylcobinamide kinase activity"/>
    <property type="evidence" value="ECO:0007669"/>
    <property type="project" value="UniProtKB-EC"/>
</dbReference>
<evidence type="ECO:0000256" key="9">
    <source>
        <dbReference type="ARBA" id="ARBA00012523"/>
    </source>
</evidence>
<dbReference type="Proteomes" id="UP000219688">
    <property type="component" value="Unassembled WGS sequence"/>
</dbReference>
<gene>
    <name evidence="20" type="ORF">SAMN05421879_11823</name>
</gene>
<organism evidence="20 21">
    <name type="scientific">Ornithinimicrobium cerasi</name>
    <dbReference type="NCBI Taxonomy" id="2248773"/>
    <lineage>
        <taxon>Bacteria</taxon>
        <taxon>Bacillati</taxon>
        <taxon>Actinomycetota</taxon>
        <taxon>Actinomycetes</taxon>
        <taxon>Micrococcales</taxon>
        <taxon>Ornithinimicrobiaceae</taxon>
        <taxon>Ornithinimicrobium</taxon>
    </lineage>
</organism>
<dbReference type="Pfam" id="PF02283">
    <property type="entry name" value="CobU"/>
    <property type="match status" value="1"/>
</dbReference>
<evidence type="ECO:0000256" key="15">
    <source>
        <dbReference type="ARBA" id="ARBA00023134"/>
    </source>
</evidence>
<feature type="active site" description="GMP-histidine intermediate" evidence="18">
    <location>
        <position position="49"/>
    </location>
</feature>
<comment type="pathway">
    <text evidence="6">Cofactor biosynthesis; adenosylcobalamin biosynthesis; adenosylcobalamin from cob(II)yrinate a,c-diamide: step 5/7.</text>
</comment>
<dbReference type="EC" id="2.7.1.156" evidence="8"/>
<feature type="binding site" evidence="19">
    <location>
        <position position="82"/>
    </location>
    <ligand>
        <name>GTP</name>
        <dbReference type="ChEBI" id="CHEBI:37565"/>
    </ligand>
</feature>
<proteinExistence type="inferred from homology"/>
<evidence type="ECO:0000256" key="19">
    <source>
        <dbReference type="PIRSR" id="PIRSR006135-2"/>
    </source>
</evidence>
<comment type="catalytic activity">
    <reaction evidence="3">
        <text>adenosylcob(III)inamide + GTP = adenosylcob(III)inamide phosphate + GDP + H(+)</text>
        <dbReference type="Rhea" id="RHEA:15765"/>
        <dbReference type="ChEBI" id="CHEBI:2480"/>
        <dbReference type="ChEBI" id="CHEBI:15378"/>
        <dbReference type="ChEBI" id="CHEBI:37565"/>
        <dbReference type="ChEBI" id="CHEBI:58189"/>
        <dbReference type="ChEBI" id="CHEBI:58502"/>
        <dbReference type="EC" id="2.7.1.156"/>
    </reaction>
</comment>
<evidence type="ECO:0000256" key="8">
    <source>
        <dbReference type="ARBA" id="ARBA00012016"/>
    </source>
</evidence>
<sequence>MPLTFLTGGARSGKSAVAVRRAGRTGAPVVFVATGEAGDAEMADRITRHRAERPSRWSTVEAPTDLVEALAGLAPGQTVVVDCLSLWVSNLMGRGVDEAGTLDRAHALGRWATAYPGEVVVVTNEVGSGIVPMHPVSRDYRDRLGRVNAVVAGYAALAQLVVAGRTLTLDPPED</sequence>
<keyword evidence="14" id="KW-0067">ATP-binding</keyword>
<evidence type="ECO:0000256" key="12">
    <source>
        <dbReference type="ARBA" id="ARBA00022741"/>
    </source>
</evidence>
<reference evidence="21" key="1">
    <citation type="submission" date="2017-08" db="EMBL/GenBank/DDBJ databases">
        <authorList>
            <person name="Varghese N."/>
            <person name="Submissions S."/>
        </authorList>
    </citation>
    <scope>NUCLEOTIDE SEQUENCE [LARGE SCALE GENOMIC DNA]</scope>
    <source>
        <strain evidence="21">USBA17B2</strain>
    </source>
</reference>
<keyword evidence="15 19" id="KW-0342">GTP-binding</keyword>
<evidence type="ECO:0000313" key="21">
    <source>
        <dbReference type="Proteomes" id="UP000219688"/>
    </source>
</evidence>
<comment type="function">
    <text evidence="4">Catalyzes ATP-dependent phosphorylation of adenosylcobinamide and addition of GMP to adenosylcobinamide phosphate.</text>
</comment>
<evidence type="ECO:0000256" key="11">
    <source>
        <dbReference type="ARBA" id="ARBA00022679"/>
    </source>
</evidence>
<dbReference type="NCBIfam" id="NF004469">
    <property type="entry name" value="PRK05800.1"/>
    <property type="match status" value="1"/>
</dbReference>
<dbReference type="InterPro" id="IPR003203">
    <property type="entry name" value="CobU/CobP"/>
</dbReference>
<keyword evidence="11 20" id="KW-0808">Transferase</keyword>
<dbReference type="GO" id="GO:0008820">
    <property type="term" value="F:cobinamide phosphate guanylyltransferase activity"/>
    <property type="evidence" value="ECO:0007669"/>
    <property type="project" value="UniProtKB-EC"/>
</dbReference>
<protein>
    <recommendedName>
        <fullName evidence="16">Adenosylcobinamide kinase</fullName>
        <ecNumber evidence="8">2.7.1.156</ecNumber>
        <ecNumber evidence="9">2.7.7.62</ecNumber>
    </recommendedName>
    <alternativeName>
        <fullName evidence="17">Adenosylcobinamide-phosphate guanylyltransferase</fullName>
    </alternativeName>
</protein>
<dbReference type="Gene3D" id="3.40.50.300">
    <property type="entry name" value="P-loop containing nucleotide triphosphate hydrolases"/>
    <property type="match status" value="1"/>
</dbReference>
<evidence type="ECO:0000256" key="14">
    <source>
        <dbReference type="ARBA" id="ARBA00022840"/>
    </source>
</evidence>
<keyword evidence="12 19" id="KW-0547">Nucleotide-binding</keyword>
<comment type="pathway">
    <text evidence="5">Cofactor biosynthesis; adenosylcobalamin biosynthesis; adenosylcobalamin from cob(II)yrinate a,c-diamide: step 6/7.</text>
</comment>
<keyword evidence="13 20" id="KW-0418">Kinase</keyword>
<evidence type="ECO:0000256" key="3">
    <source>
        <dbReference type="ARBA" id="ARBA00001522"/>
    </source>
</evidence>
<evidence type="ECO:0000256" key="6">
    <source>
        <dbReference type="ARBA" id="ARBA00005159"/>
    </source>
</evidence>
<accession>A0A285VXC3</accession>
<dbReference type="EMBL" id="OBQK01000018">
    <property type="protein sequence ID" value="SOC57906.1"/>
    <property type="molecule type" value="Genomic_DNA"/>
</dbReference>